<protein>
    <submittedName>
        <fullName evidence="2">Major head subunit</fullName>
    </submittedName>
</protein>
<feature type="domain" description="Bacteriophage Mu GpT" evidence="1">
    <location>
        <begin position="22"/>
        <end position="151"/>
    </location>
</feature>
<evidence type="ECO:0000313" key="2">
    <source>
        <dbReference type="EMBL" id="KHQ50380.1"/>
    </source>
</evidence>
<sequence>MSKNKGLSSRAIIGNFYQRLEATLEASWASSIAMTFESDQDSETYKWLGQAPAMAERKGDRIWHGLRENGITIANIEWENGFEIPIDWVRRDKTGQIMQRVDELAVRAVTHRQSLLSTKITQAESATCYDGQYFFDTDHSEGDSGTQSNDIGVDISAQPASVHGTTTAPSPEEVRAMVLKGVEQILSFKDDQGEPMNELARQFTVMVPTSYFSAAASALRNPVLGGGDTNVMVNLDGFSFALATNPRLTWTDKLAVFRADGSAKPFIWQQETDIQLDVIAEGSEEEVKNKRWLFGTSYWANAGYGYWQHACLVQAT</sequence>
<gene>
    <name evidence="2" type="ORF">OA50_05055</name>
</gene>
<evidence type="ECO:0000259" key="1">
    <source>
        <dbReference type="Pfam" id="PF10124"/>
    </source>
</evidence>
<organism evidence="2 3">
    <name type="scientific">Mameliella alba</name>
    <dbReference type="NCBI Taxonomy" id="561184"/>
    <lineage>
        <taxon>Bacteria</taxon>
        <taxon>Pseudomonadati</taxon>
        <taxon>Pseudomonadota</taxon>
        <taxon>Alphaproteobacteria</taxon>
        <taxon>Rhodobacterales</taxon>
        <taxon>Roseobacteraceae</taxon>
        <taxon>Mameliella</taxon>
    </lineage>
</organism>
<dbReference type="OrthoDB" id="9804833at2"/>
<dbReference type="Proteomes" id="UP000030960">
    <property type="component" value="Unassembled WGS sequence"/>
</dbReference>
<dbReference type="AlphaFoldDB" id="A0A0B3RGF0"/>
<accession>A0A0B3RGF0</accession>
<name>A0A0B3RGF0_9RHOB</name>
<comment type="caution">
    <text evidence="2">The sequence shown here is derived from an EMBL/GenBank/DDBJ whole genome shotgun (WGS) entry which is preliminary data.</text>
</comment>
<dbReference type="Pfam" id="PF10124">
    <property type="entry name" value="Mu-like_gpT"/>
    <property type="match status" value="2"/>
</dbReference>
<dbReference type="EMBL" id="JSUQ01000027">
    <property type="protein sequence ID" value="KHQ50380.1"/>
    <property type="molecule type" value="Genomic_DNA"/>
</dbReference>
<dbReference type="RefSeq" id="WP_043146243.1">
    <property type="nucleotide sequence ID" value="NZ_JSUQ01000027.1"/>
</dbReference>
<dbReference type="InterPro" id="IPR018774">
    <property type="entry name" value="Phage_Mu_GpT"/>
</dbReference>
<proteinExistence type="predicted"/>
<dbReference type="PATRIC" id="fig|1515334.3.peg.5078"/>
<keyword evidence="3" id="KW-1185">Reference proteome</keyword>
<reference evidence="2 3" key="1">
    <citation type="submission" date="2014-10" db="EMBL/GenBank/DDBJ databases">
        <title>Genome sequence of Ponticoccus sp. strain UMTAT08 isolated from clonal culture of toxic dinoflagellate Alexandrium tamiyavanichii.</title>
        <authorList>
            <person name="Gan H.Y."/>
            <person name="Muhd D.-D."/>
            <person name="Mohd Noor M.E."/>
            <person name="Yeong Y.S."/>
            <person name="Usup G."/>
        </authorList>
    </citation>
    <scope>NUCLEOTIDE SEQUENCE [LARGE SCALE GENOMIC DNA]</scope>
    <source>
        <strain evidence="2 3">UMTAT08</strain>
    </source>
</reference>
<feature type="domain" description="Bacteriophage Mu GpT" evidence="1">
    <location>
        <begin position="262"/>
        <end position="314"/>
    </location>
</feature>
<evidence type="ECO:0000313" key="3">
    <source>
        <dbReference type="Proteomes" id="UP000030960"/>
    </source>
</evidence>